<comment type="catalytic activity">
    <reaction evidence="10">
        <text>L-threonyl-[protein] + ATP = O-phospho-L-threonyl-[protein] + ADP + H(+)</text>
        <dbReference type="Rhea" id="RHEA:46608"/>
        <dbReference type="Rhea" id="RHEA-COMP:11060"/>
        <dbReference type="Rhea" id="RHEA-COMP:11605"/>
        <dbReference type="ChEBI" id="CHEBI:15378"/>
        <dbReference type="ChEBI" id="CHEBI:30013"/>
        <dbReference type="ChEBI" id="CHEBI:30616"/>
        <dbReference type="ChEBI" id="CHEBI:61977"/>
        <dbReference type="ChEBI" id="CHEBI:456216"/>
        <dbReference type="EC" id="2.7.11.1"/>
    </reaction>
</comment>
<dbReference type="InterPro" id="IPR013083">
    <property type="entry name" value="Znf_RING/FYVE/PHD"/>
</dbReference>
<keyword evidence="8" id="KW-0862">Zinc</keyword>
<dbReference type="PANTHER" id="PTHR24361:SF433">
    <property type="entry name" value="PROTEIN KINASE DOMAIN-CONTAINING PROTEIN"/>
    <property type="match status" value="1"/>
</dbReference>
<keyword evidence="6" id="KW-0863">Zinc-finger</keyword>
<evidence type="ECO:0000256" key="6">
    <source>
        <dbReference type="ARBA" id="ARBA00022771"/>
    </source>
</evidence>
<evidence type="ECO:0000256" key="7">
    <source>
        <dbReference type="ARBA" id="ARBA00022777"/>
    </source>
</evidence>
<dbReference type="SUPFAM" id="SSF57850">
    <property type="entry name" value="RING/U-box"/>
    <property type="match status" value="1"/>
</dbReference>
<accession>A0A1Q9E4L8</accession>
<keyword evidence="3" id="KW-0808">Transferase</keyword>
<dbReference type="InterPro" id="IPR000719">
    <property type="entry name" value="Prot_kinase_dom"/>
</dbReference>
<gene>
    <name evidence="15" type="ORF">AK812_SmicGene14799</name>
</gene>
<evidence type="ECO:0000256" key="12">
    <source>
        <dbReference type="SAM" id="MobiDB-lite"/>
    </source>
</evidence>
<keyword evidence="2" id="KW-0723">Serine/threonine-protein kinase</keyword>
<dbReference type="Gene3D" id="1.10.510.10">
    <property type="entry name" value="Transferase(Phosphotransferase) domain 1"/>
    <property type="match status" value="1"/>
</dbReference>
<keyword evidence="5" id="KW-0547">Nucleotide-binding</keyword>
<keyword evidence="4" id="KW-0479">Metal-binding</keyword>
<dbReference type="GO" id="GO:0008270">
    <property type="term" value="F:zinc ion binding"/>
    <property type="evidence" value="ECO:0007669"/>
    <property type="project" value="UniProtKB-KW"/>
</dbReference>
<dbReference type="GO" id="GO:0004674">
    <property type="term" value="F:protein serine/threonine kinase activity"/>
    <property type="evidence" value="ECO:0007669"/>
    <property type="project" value="UniProtKB-KW"/>
</dbReference>
<name>A0A1Q9E4L8_SYMMI</name>
<evidence type="ECO:0000256" key="11">
    <source>
        <dbReference type="ARBA" id="ARBA00048679"/>
    </source>
</evidence>
<evidence type="ECO:0000256" key="1">
    <source>
        <dbReference type="ARBA" id="ARBA00012513"/>
    </source>
</evidence>
<feature type="region of interest" description="Disordered" evidence="12">
    <location>
        <begin position="406"/>
        <end position="426"/>
    </location>
</feature>
<dbReference type="Proteomes" id="UP000186817">
    <property type="component" value="Unassembled WGS sequence"/>
</dbReference>
<dbReference type="EC" id="2.7.11.1" evidence="1"/>
<evidence type="ECO:0000256" key="8">
    <source>
        <dbReference type="ARBA" id="ARBA00022833"/>
    </source>
</evidence>
<dbReference type="Gene3D" id="3.30.40.10">
    <property type="entry name" value="Zinc/RING finger domain, C3HC4 (zinc finger)"/>
    <property type="match status" value="1"/>
</dbReference>
<keyword evidence="16" id="KW-1185">Reference proteome</keyword>
<dbReference type="SUPFAM" id="SSF56112">
    <property type="entry name" value="Protein kinase-like (PK-like)"/>
    <property type="match status" value="1"/>
</dbReference>
<evidence type="ECO:0000256" key="5">
    <source>
        <dbReference type="ARBA" id="ARBA00022741"/>
    </source>
</evidence>
<evidence type="ECO:0000259" key="13">
    <source>
        <dbReference type="PROSITE" id="PS50011"/>
    </source>
</evidence>
<dbReference type="CDD" id="cd16495">
    <property type="entry name" value="RING_CH-C4HC3_MARCH"/>
    <property type="match status" value="1"/>
</dbReference>
<evidence type="ECO:0000256" key="2">
    <source>
        <dbReference type="ARBA" id="ARBA00022527"/>
    </source>
</evidence>
<sequence>MTIVYFFQESHQPPPTLDEDRASRAFLHLLAVLCERIMAEAEEHEAELEHGDKQCRFCLGGDADDTVFVAPCSCRGGQRWVHLECLRRWQRSILVTQPTHPAFYHEDRRMTHCSVCTQRFSCPLPSRHEMMMSFTGAELAASVQERCLICSSESWSAALRARIHAGLDRASISNLVHWCRGVYLIYYCGAKQLVLSIPDEANRTAVLQNLDGSGHIEVQGRQYQVLSDGPLSHLPPEACRFGESSEEAVSAPSSRRGAAWVRAVSDQAHSSRSRASRLFAALTSIQLPVDVTLQRIGPGGDASDDSIRAVNLSNRISSDDLPSAVQARMRKTMRAARLSGSPSVQLEHYLGGPCAAFQCHVFLPVGEPDGVLPPLPSGFKLLGDLHVAVGTDLVAALRALASARGWSGWSAERPEETLEEGPPRKVRRLGQEGEAHDGDGQLRPLHADDSDLEEAIDTEDEEQSADPFDFWGGNAGELAATPPPDDSSEDEADAVSAFDAADMVVGMAAEQILRGAADHAEQNHEPSQPQQLEREAAVATRPLKVFWGEARWQRTQLLGELARGDWGLCQARAGDLFEPARSLWPQLHRDQRPVVAPHSEMTRAETADAVERERLLDLHLQARRRGAPRPEEPALADSWRLQEWLPGHAYARLLPSRDEVVQLAFHGPFGRELWEHLVFFTPTGAGDLVASEARLLLCVEEPGPPSKGRGRADVQGFEGFAVQQQAEGSCLVWWLCALPLMPWAPMKVQEELAVQRVSSLAACSAHGAELRGCLGCGPGAWDLGTDQFPEAQRQGASADAPSLPPGGVRMLWEAAWGGREAGGDFAQRYSSRWAFASKFLTGAGSLDQARDRLLLVIAFMASQLHGVERGAGSGGDVQSKPADRLSLLRLEGTARFFDDSAGLEIQQCGFLLALQCALVFDTESSGAEDVSECGETIAGTRSPADVLDSLRNFVAAPVPGGVPGISIGSCQVAEITGSWLGPLVVDGEDAAGSALWRSAALRFLACTELPRRESVAVKARTAVELGRRLCMGLAATVMPLVHGVGRDHEANAIPAFRLPALTLKAYHAAFRFTGSPICQPGAAGEILLEPGDGVLVMERAMRSPLPVGLRPEAAWAAKVLVSGANALHWLHQVIRTIHRDLKLENLLISEDGSMTCRWMWHDLGTATRVREHSLALTQLLLEQVAGTRQGSMAPELYFKNTGYSSAVDLWSLGCAVVDAFNGSVPYDMELRRHVESSAPLPHHQSINFSPQDSFLAVVTLGQLKPPSGSALRLRHDCVAADPDSKLAEGVRRLQECGQEPTFFDAALSQALAE</sequence>
<comment type="catalytic activity">
    <reaction evidence="11">
        <text>L-seryl-[protein] + ATP = O-phospho-L-seryl-[protein] + ADP + H(+)</text>
        <dbReference type="Rhea" id="RHEA:17989"/>
        <dbReference type="Rhea" id="RHEA-COMP:9863"/>
        <dbReference type="Rhea" id="RHEA-COMP:11604"/>
        <dbReference type="ChEBI" id="CHEBI:15378"/>
        <dbReference type="ChEBI" id="CHEBI:29999"/>
        <dbReference type="ChEBI" id="CHEBI:30616"/>
        <dbReference type="ChEBI" id="CHEBI:83421"/>
        <dbReference type="ChEBI" id="CHEBI:456216"/>
        <dbReference type="EC" id="2.7.11.1"/>
    </reaction>
</comment>
<evidence type="ECO:0000256" key="3">
    <source>
        <dbReference type="ARBA" id="ARBA00022679"/>
    </source>
</evidence>
<dbReference type="InterPro" id="IPR011009">
    <property type="entry name" value="Kinase-like_dom_sf"/>
</dbReference>
<comment type="caution">
    <text evidence="15">The sequence shown here is derived from an EMBL/GenBank/DDBJ whole genome shotgun (WGS) entry which is preliminary data.</text>
</comment>
<feature type="compositionally biased region" description="Acidic residues" evidence="12">
    <location>
        <begin position="454"/>
        <end position="464"/>
    </location>
</feature>
<evidence type="ECO:0000256" key="9">
    <source>
        <dbReference type="ARBA" id="ARBA00022840"/>
    </source>
</evidence>
<protein>
    <recommendedName>
        <fullName evidence="1">non-specific serine/threonine protein kinase</fullName>
        <ecNumber evidence="1">2.7.11.1</ecNumber>
    </recommendedName>
</protein>
<dbReference type="GO" id="GO:0005737">
    <property type="term" value="C:cytoplasm"/>
    <property type="evidence" value="ECO:0007669"/>
    <property type="project" value="TreeGrafter"/>
</dbReference>
<dbReference type="InterPro" id="IPR011016">
    <property type="entry name" value="Znf_RING-CH"/>
</dbReference>
<dbReference type="PANTHER" id="PTHR24361">
    <property type="entry name" value="MITOGEN-ACTIVATED KINASE KINASE KINASE"/>
    <property type="match status" value="1"/>
</dbReference>
<dbReference type="GO" id="GO:0005524">
    <property type="term" value="F:ATP binding"/>
    <property type="evidence" value="ECO:0007669"/>
    <property type="project" value="UniProtKB-KW"/>
</dbReference>
<dbReference type="SUPFAM" id="SSF143456">
    <property type="entry name" value="VC0467-like"/>
    <property type="match status" value="1"/>
</dbReference>
<evidence type="ECO:0000256" key="4">
    <source>
        <dbReference type="ARBA" id="ARBA00022723"/>
    </source>
</evidence>
<evidence type="ECO:0000256" key="10">
    <source>
        <dbReference type="ARBA" id="ARBA00047899"/>
    </source>
</evidence>
<evidence type="ECO:0000313" key="15">
    <source>
        <dbReference type="EMBL" id="OLQ02356.1"/>
    </source>
</evidence>
<organism evidence="15 16">
    <name type="scientific">Symbiodinium microadriaticum</name>
    <name type="common">Dinoflagellate</name>
    <name type="synonym">Zooxanthella microadriatica</name>
    <dbReference type="NCBI Taxonomy" id="2951"/>
    <lineage>
        <taxon>Eukaryota</taxon>
        <taxon>Sar</taxon>
        <taxon>Alveolata</taxon>
        <taxon>Dinophyceae</taxon>
        <taxon>Suessiales</taxon>
        <taxon>Symbiodiniaceae</taxon>
        <taxon>Symbiodinium</taxon>
    </lineage>
</organism>
<feature type="domain" description="RING-CH-type" evidence="14">
    <location>
        <begin position="47"/>
        <end position="123"/>
    </location>
</feature>
<keyword evidence="7" id="KW-0418">Kinase</keyword>
<dbReference type="Pfam" id="PF00069">
    <property type="entry name" value="Pkinase"/>
    <property type="match status" value="1"/>
</dbReference>
<dbReference type="SMART" id="SM00744">
    <property type="entry name" value="RINGv"/>
    <property type="match status" value="1"/>
</dbReference>
<dbReference type="PROSITE" id="PS50011">
    <property type="entry name" value="PROTEIN_KINASE_DOM"/>
    <property type="match status" value="1"/>
</dbReference>
<dbReference type="InterPro" id="IPR053235">
    <property type="entry name" value="Ser_Thr_kinase"/>
</dbReference>
<dbReference type="Pfam" id="PF12906">
    <property type="entry name" value="RINGv"/>
    <property type="match status" value="1"/>
</dbReference>
<dbReference type="Gene3D" id="3.40.1740.10">
    <property type="entry name" value="VC0467-like"/>
    <property type="match status" value="1"/>
</dbReference>
<dbReference type="PROSITE" id="PS51292">
    <property type="entry name" value="ZF_RING_CH"/>
    <property type="match status" value="1"/>
</dbReference>
<evidence type="ECO:0000313" key="16">
    <source>
        <dbReference type="Proteomes" id="UP000186817"/>
    </source>
</evidence>
<dbReference type="OrthoDB" id="264354at2759"/>
<evidence type="ECO:0000259" key="14">
    <source>
        <dbReference type="PROSITE" id="PS51292"/>
    </source>
</evidence>
<dbReference type="SMART" id="SM00220">
    <property type="entry name" value="S_TKc"/>
    <property type="match status" value="1"/>
</dbReference>
<reference evidence="15 16" key="1">
    <citation type="submission" date="2016-02" db="EMBL/GenBank/DDBJ databases">
        <title>Genome analysis of coral dinoflagellate symbionts highlights evolutionary adaptations to a symbiotic lifestyle.</title>
        <authorList>
            <person name="Aranda M."/>
            <person name="Li Y."/>
            <person name="Liew Y.J."/>
            <person name="Baumgarten S."/>
            <person name="Simakov O."/>
            <person name="Wilson M."/>
            <person name="Piel J."/>
            <person name="Ashoor H."/>
            <person name="Bougouffa S."/>
            <person name="Bajic V.B."/>
            <person name="Ryu T."/>
            <person name="Ravasi T."/>
            <person name="Bayer T."/>
            <person name="Micklem G."/>
            <person name="Kim H."/>
            <person name="Bhak J."/>
            <person name="Lajeunesse T.C."/>
            <person name="Voolstra C.R."/>
        </authorList>
    </citation>
    <scope>NUCLEOTIDE SEQUENCE [LARGE SCALE GENOMIC DNA]</scope>
    <source>
        <strain evidence="15 16">CCMP2467</strain>
    </source>
</reference>
<dbReference type="EMBL" id="LSRX01000265">
    <property type="protein sequence ID" value="OLQ02356.1"/>
    <property type="molecule type" value="Genomic_DNA"/>
</dbReference>
<feature type="region of interest" description="Disordered" evidence="12">
    <location>
        <begin position="454"/>
        <end position="490"/>
    </location>
</feature>
<feature type="domain" description="Protein kinase" evidence="13">
    <location>
        <begin position="980"/>
        <end position="1302"/>
    </location>
</feature>
<keyword evidence="9" id="KW-0067">ATP-binding</keyword>
<proteinExistence type="predicted"/>